<dbReference type="Proteomes" id="UP001194746">
    <property type="component" value="Unassembled WGS sequence"/>
</dbReference>
<dbReference type="SUPFAM" id="SSF54593">
    <property type="entry name" value="Glyoxalase/Bleomycin resistance protein/Dihydroxybiphenyl dioxygenase"/>
    <property type="match status" value="2"/>
</dbReference>
<dbReference type="AlphaFoldDB" id="A0AAD4CIR6"/>
<evidence type="ECO:0000313" key="2">
    <source>
        <dbReference type="Proteomes" id="UP001194746"/>
    </source>
</evidence>
<evidence type="ECO:0000313" key="1">
    <source>
        <dbReference type="EMBL" id="KAF9886958.1"/>
    </source>
</evidence>
<proteinExistence type="predicted"/>
<keyword evidence="2" id="KW-1185">Reference proteome</keyword>
<name>A0AAD4CIR6_ASPNN</name>
<evidence type="ECO:0008006" key="3">
    <source>
        <dbReference type="Google" id="ProtNLM"/>
    </source>
</evidence>
<comment type="caution">
    <text evidence="1">The sequence shown here is derived from an EMBL/GenBank/DDBJ whole genome shotgun (WGS) entry which is preliminary data.</text>
</comment>
<protein>
    <recommendedName>
        <fullName evidence="3">VOC domain-containing protein</fullName>
    </recommendedName>
</protein>
<gene>
    <name evidence="1" type="ORF">FE257_010699</name>
</gene>
<dbReference type="EMBL" id="VCAU01000069">
    <property type="protein sequence ID" value="KAF9886958.1"/>
    <property type="molecule type" value="Genomic_DNA"/>
</dbReference>
<sequence>MSSNFIAILGVHQSTSDITRQANLYGTLGFHIDESASLEDGEILPDEWFAARGVNRDDLLAVHAMKLPADPYMHVYLYSWKNLITESRWPQAFNQIGSRGISLHLDDVHAELNRLRRDFPDTRILQEPIPIDYKWGRTMSALVQDPEGTWVELVSIENNPLVAQAKAPSPGDRSFLHFMLNCLNFEETSAWYTAFGMTHDGGVDFRPEVGFNQGYDYFMDQMKVYRHWDTNMWQDCHFLRGERDPSHMHLELLKYNDNGAHLKDPGLHPTWYQKGIARYCIKTPDYASALADAKKRGYKIYIDEQRGCLVWGDSQWFYFGDVDGNILTLEQWFPHRYWGERM</sequence>
<reference evidence="1" key="2">
    <citation type="submission" date="2020-02" db="EMBL/GenBank/DDBJ databases">
        <authorList>
            <person name="Gilchrist C.L.M."/>
            <person name="Chooi Y.-H."/>
        </authorList>
    </citation>
    <scope>NUCLEOTIDE SEQUENCE</scope>
    <source>
        <strain evidence="1">MST-FP2251</strain>
    </source>
</reference>
<organism evidence="1 2">
    <name type="scientific">Aspergillus nanangensis</name>
    <dbReference type="NCBI Taxonomy" id="2582783"/>
    <lineage>
        <taxon>Eukaryota</taxon>
        <taxon>Fungi</taxon>
        <taxon>Dikarya</taxon>
        <taxon>Ascomycota</taxon>
        <taxon>Pezizomycotina</taxon>
        <taxon>Eurotiomycetes</taxon>
        <taxon>Eurotiomycetidae</taxon>
        <taxon>Eurotiales</taxon>
        <taxon>Aspergillaceae</taxon>
        <taxon>Aspergillus</taxon>
        <taxon>Aspergillus subgen. Circumdati</taxon>
    </lineage>
</organism>
<reference evidence="1" key="1">
    <citation type="journal article" date="2019" name="Beilstein J. Org. Chem.">
        <title>Nanangenines: drimane sesquiterpenoids as the dominant metabolite cohort of a novel Australian fungus, Aspergillus nanangensis.</title>
        <authorList>
            <person name="Lacey H.J."/>
            <person name="Gilchrist C.L.M."/>
            <person name="Crombie A."/>
            <person name="Kalaitzis J.A."/>
            <person name="Vuong D."/>
            <person name="Rutledge P.J."/>
            <person name="Turner P."/>
            <person name="Pitt J.I."/>
            <person name="Lacey E."/>
            <person name="Chooi Y.H."/>
            <person name="Piggott A.M."/>
        </authorList>
    </citation>
    <scope>NUCLEOTIDE SEQUENCE</scope>
    <source>
        <strain evidence="1">MST-FP2251</strain>
    </source>
</reference>
<dbReference type="Gene3D" id="3.10.180.10">
    <property type="entry name" value="2,3-Dihydroxybiphenyl 1,2-Dioxygenase, domain 1"/>
    <property type="match status" value="2"/>
</dbReference>
<accession>A0AAD4CIR6</accession>
<dbReference type="InterPro" id="IPR029068">
    <property type="entry name" value="Glyas_Bleomycin-R_OHBP_Dase"/>
</dbReference>